<dbReference type="InterPro" id="IPR016181">
    <property type="entry name" value="Acyl_CoA_acyltransferase"/>
</dbReference>
<keyword evidence="6" id="KW-1185">Reference proteome</keyword>
<dbReference type="OrthoDB" id="9804153at2"/>
<gene>
    <name evidence="5" type="ORF">EMQ25_11770</name>
</gene>
<dbReference type="GO" id="GO:0016747">
    <property type="term" value="F:acyltransferase activity, transferring groups other than amino-acyl groups"/>
    <property type="evidence" value="ECO:0007669"/>
    <property type="project" value="InterPro"/>
</dbReference>
<dbReference type="Proteomes" id="UP000281547">
    <property type="component" value="Unassembled WGS sequence"/>
</dbReference>
<reference evidence="5 6" key="1">
    <citation type="journal article" date="2016" name="Int. J. Syst. Evol. Microbiol.">
        <title>Arsenicitalea aurantiaca gen. nov., sp. nov., a new member of the family Hyphomicrobiaceae, isolated from high-arsenic sediment.</title>
        <authorList>
            <person name="Mu Y."/>
            <person name="Zhou L."/>
            <person name="Zeng X.C."/>
            <person name="Liu L."/>
            <person name="Pan Y."/>
            <person name="Chen X."/>
            <person name="Wang J."/>
            <person name="Li S."/>
            <person name="Li W.J."/>
            <person name="Wang Y."/>
        </authorList>
    </citation>
    <scope>NUCLEOTIDE SEQUENCE [LARGE SCALE GENOMIC DNA]</scope>
    <source>
        <strain evidence="5 6">42-50</strain>
    </source>
</reference>
<dbReference type="Pfam" id="PF13302">
    <property type="entry name" value="Acetyltransf_3"/>
    <property type="match status" value="1"/>
</dbReference>
<dbReference type="Gene3D" id="3.40.630.30">
    <property type="match status" value="1"/>
</dbReference>
<evidence type="ECO:0000313" key="6">
    <source>
        <dbReference type="Proteomes" id="UP000281547"/>
    </source>
</evidence>
<sequence>MTGPILETRRLVLRQPQMDDADAIARQLDNFAVSGNLARVPYPYRLADAIAWLRLWRPGRPPEETNFAITLEGQGLVGQIGFHLGPDRLPVLGYWLGQPYWNRGLMTEAAEATIAWFFETAVDERIRSGVFHFNRASLAIQAKLGFTQTGSSLMLCLARNEEVRHIDTELTRASWRARATQGHAS</sequence>
<accession>A0A433X7H5</accession>
<evidence type="ECO:0000256" key="1">
    <source>
        <dbReference type="ARBA" id="ARBA00022679"/>
    </source>
</evidence>
<dbReference type="SUPFAM" id="SSF55729">
    <property type="entry name" value="Acyl-CoA N-acyltransferases (Nat)"/>
    <property type="match status" value="1"/>
</dbReference>
<evidence type="ECO:0000313" key="5">
    <source>
        <dbReference type="EMBL" id="RUT30005.1"/>
    </source>
</evidence>
<comment type="caution">
    <text evidence="5">The sequence shown here is derived from an EMBL/GenBank/DDBJ whole genome shotgun (WGS) entry which is preliminary data.</text>
</comment>
<feature type="domain" description="N-acetyltransferase" evidence="4">
    <location>
        <begin position="11"/>
        <end position="173"/>
    </location>
</feature>
<evidence type="ECO:0000256" key="2">
    <source>
        <dbReference type="ARBA" id="ARBA00023315"/>
    </source>
</evidence>
<comment type="similarity">
    <text evidence="3">Belongs to the acetyltransferase family. RimJ subfamily.</text>
</comment>
<dbReference type="RefSeq" id="WP_127188785.1">
    <property type="nucleotide sequence ID" value="NZ_RZNJ01000004.1"/>
</dbReference>
<dbReference type="PROSITE" id="PS51186">
    <property type="entry name" value="GNAT"/>
    <property type="match status" value="1"/>
</dbReference>
<evidence type="ECO:0000256" key="3">
    <source>
        <dbReference type="ARBA" id="ARBA00038502"/>
    </source>
</evidence>
<dbReference type="InterPro" id="IPR000182">
    <property type="entry name" value="GNAT_dom"/>
</dbReference>
<protein>
    <submittedName>
        <fullName evidence="5">N-acetyltransferase</fullName>
    </submittedName>
</protein>
<dbReference type="EMBL" id="RZNJ01000004">
    <property type="protein sequence ID" value="RUT30005.1"/>
    <property type="molecule type" value="Genomic_DNA"/>
</dbReference>
<name>A0A433X7H5_9HYPH</name>
<keyword evidence="2" id="KW-0012">Acyltransferase</keyword>
<keyword evidence="1 5" id="KW-0808">Transferase</keyword>
<dbReference type="AlphaFoldDB" id="A0A433X7H5"/>
<evidence type="ECO:0000259" key="4">
    <source>
        <dbReference type="PROSITE" id="PS51186"/>
    </source>
</evidence>
<organism evidence="5 6">
    <name type="scientific">Arsenicitalea aurantiaca</name>
    <dbReference type="NCBI Taxonomy" id="1783274"/>
    <lineage>
        <taxon>Bacteria</taxon>
        <taxon>Pseudomonadati</taxon>
        <taxon>Pseudomonadota</taxon>
        <taxon>Alphaproteobacteria</taxon>
        <taxon>Hyphomicrobiales</taxon>
        <taxon>Devosiaceae</taxon>
        <taxon>Arsenicitalea</taxon>
    </lineage>
</organism>
<dbReference type="PANTHER" id="PTHR43792:SF8">
    <property type="entry name" value="[RIBOSOMAL PROTEIN US5]-ALANINE N-ACETYLTRANSFERASE"/>
    <property type="match status" value="1"/>
</dbReference>
<proteinExistence type="inferred from homology"/>
<dbReference type="InterPro" id="IPR051531">
    <property type="entry name" value="N-acetyltransferase"/>
</dbReference>
<dbReference type="PANTHER" id="PTHR43792">
    <property type="entry name" value="GNAT FAMILY, PUTATIVE (AFU_ORTHOLOGUE AFUA_3G00765)-RELATED-RELATED"/>
    <property type="match status" value="1"/>
</dbReference>